<organism evidence="2">
    <name type="scientific">Alexandrium catenella</name>
    <name type="common">Red tide dinoflagellate</name>
    <name type="synonym">Gonyaulax catenella</name>
    <dbReference type="NCBI Taxonomy" id="2925"/>
    <lineage>
        <taxon>Eukaryota</taxon>
        <taxon>Sar</taxon>
        <taxon>Alveolata</taxon>
        <taxon>Dinophyceae</taxon>
        <taxon>Gonyaulacales</taxon>
        <taxon>Pyrocystaceae</taxon>
        <taxon>Alexandrium</taxon>
    </lineage>
</organism>
<sequence>MALALQKSTDPRDAQDAWRKPVPGYAGHKTFSWSRLDSTCEGPHVRLGNKTFDTPHLQNYNGHNPRWRSSSAPLQNTGRGVFENTPLPEPSYSRGVHGMPGYAGHRPLNWNPHHMRKSLDSALV</sequence>
<feature type="compositionally biased region" description="Basic and acidic residues" evidence="1">
    <location>
        <begin position="9"/>
        <end position="19"/>
    </location>
</feature>
<dbReference type="AlphaFoldDB" id="A0A7S1WXH6"/>
<accession>A0A7S1WXH6</accession>
<evidence type="ECO:0000256" key="1">
    <source>
        <dbReference type="SAM" id="MobiDB-lite"/>
    </source>
</evidence>
<name>A0A7S1WXH6_ALECA</name>
<dbReference type="EMBL" id="HBGE01115542">
    <property type="protein sequence ID" value="CAD9192160.1"/>
    <property type="molecule type" value="Transcribed_RNA"/>
</dbReference>
<feature type="region of interest" description="Disordered" evidence="1">
    <location>
        <begin position="1"/>
        <end position="21"/>
    </location>
</feature>
<protein>
    <submittedName>
        <fullName evidence="2">Uncharacterized protein</fullName>
    </submittedName>
</protein>
<feature type="compositionally biased region" description="Polar residues" evidence="1">
    <location>
        <begin position="56"/>
        <end position="78"/>
    </location>
</feature>
<gene>
    <name evidence="2" type="ORF">ACAT0790_LOCUS68935</name>
</gene>
<evidence type="ECO:0000313" key="2">
    <source>
        <dbReference type="EMBL" id="CAD9192160.1"/>
    </source>
</evidence>
<reference evidence="2" key="1">
    <citation type="submission" date="2021-01" db="EMBL/GenBank/DDBJ databases">
        <authorList>
            <person name="Corre E."/>
            <person name="Pelletier E."/>
            <person name="Niang G."/>
            <person name="Scheremetjew M."/>
            <person name="Finn R."/>
            <person name="Kale V."/>
            <person name="Holt S."/>
            <person name="Cochrane G."/>
            <person name="Meng A."/>
            <person name="Brown T."/>
            <person name="Cohen L."/>
        </authorList>
    </citation>
    <scope>NUCLEOTIDE SEQUENCE</scope>
    <source>
        <strain evidence="2">OF101</strain>
    </source>
</reference>
<proteinExistence type="predicted"/>
<feature type="region of interest" description="Disordered" evidence="1">
    <location>
        <begin position="47"/>
        <end position="98"/>
    </location>
</feature>